<gene>
    <name evidence="2" type="ORF">A9Q84_02500</name>
</gene>
<accession>A0A1Y5FD18</accession>
<proteinExistence type="predicted"/>
<comment type="caution">
    <text evidence="2">The sequence shown here is derived from an EMBL/GenBank/DDBJ whole genome shotgun (WGS) entry which is preliminary data.</text>
</comment>
<name>A0A1Y5FD18_9BACT</name>
<feature type="signal peptide" evidence="1">
    <location>
        <begin position="1"/>
        <end position="27"/>
    </location>
</feature>
<sequence>MRTIKNRLKRSVGLLLVTALTTSSAFAEYDVIERYTFLEDKFKTHDSLNAVGHDFYLELGGLFNKNLFDVIDEGEEIDKTAGGSAAKITAAQAFLRKYDKTEQNVRAKVGFGFPLPSFTIQGVKLKPNFRVGATFGVLMGIRTKNADVNAALEYVSSGLDPAIRDLLKVCNFSVPGIANGGDIIQYGVDNCGVPAVTAAPFLNKFFFPDDTTVPVIYNYVKGEGKAGFYIDYTYEDNWYGSFNLYGMGRADAKVIVTDTALAGQGEIAEFGDELNTTVTLSTDLKFGYKNKDLKAFLALEEVKLATMSDNKEKAGETLYGNDMLIRLQGEYIYNLGNFRLNVFGGLHHRGGYSFGKGYYLGTDLLAHVWEERLKWRVRGMIDNEHITFSPMMDLWFLNLEYALKLPIQSEVDGVKPSTLHVVNLRLEF</sequence>
<evidence type="ECO:0000313" key="2">
    <source>
        <dbReference type="EMBL" id="OUR99920.1"/>
    </source>
</evidence>
<dbReference type="AlphaFoldDB" id="A0A1Y5FD18"/>
<keyword evidence="1" id="KW-0732">Signal</keyword>
<protein>
    <submittedName>
        <fullName evidence="2">Uncharacterized protein</fullName>
    </submittedName>
</protein>
<evidence type="ECO:0000313" key="3">
    <source>
        <dbReference type="Proteomes" id="UP000196531"/>
    </source>
</evidence>
<organism evidence="2 3">
    <name type="scientific">Halobacteriovorax marinus</name>
    <dbReference type="NCBI Taxonomy" id="97084"/>
    <lineage>
        <taxon>Bacteria</taxon>
        <taxon>Pseudomonadati</taxon>
        <taxon>Bdellovibrionota</taxon>
        <taxon>Bacteriovoracia</taxon>
        <taxon>Bacteriovoracales</taxon>
        <taxon>Halobacteriovoraceae</taxon>
        <taxon>Halobacteriovorax</taxon>
    </lineage>
</organism>
<dbReference type="EMBL" id="MAAO01000002">
    <property type="protein sequence ID" value="OUR99920.1"/>
    <property type="molecule type" value="Genomic_DNA"/>
</dbReference>
<dbReference type="Proteomes" id="UP000196531">
    <property type="component" value="Unassembled WGS sequence"/>
</dbReference>
<reference evidence="3" key="1">
    <citation type="journal article" date="2017" name="Proc. Natl. Acad. Sci. U.S.A.">
        <title>Simulation of Deepwater Horizon oil plume reveals substrate specialization within a complex community of hydrocarbon-degraders.</title>
        <authorList>
            <person name="Hu P."/>
            <person name="Dubinsky E.A."/>
            <person name="Probst A.J."/>
            <person name="Wang J."/>
            <person name="Sieber C.M.K."/>
            <person name="Tom L.M."/>
            <person name="Gardinali P."/>
            <person name="Banfield J.F."/>
            <person name="Atlas R.M."/>
            <person name="Andersen G.L."/>
        </authorList>
    </citation>
    <scope>NUCLEOTIDE SEQUENCE [LARGE SCALE GENOMIC DNA]</scope>
</reference>
<feature type="chain" id="PRO_5012576715" evidence="1">
    <location>
        <begin position="28"/>
        <end position="428"/>
    </location>
</feature>
<evidence type="ECO:0000256" key="1">
    <source>
        <dbReference type="SAM" id="SignalP"/>
    </source>
</evidence>